<feature type="compositionally biased region" description="Basic and acidic residues" evidence="1">
    <location>
        <begin position="28"/>
        <end position="37"/>
    </location>
</feature>
<feature type="compositionally biased region" description="Basic and acidic residues" evidence="1">
    <location>
        <begin position="104"/>
        <end position="114"/>
    </location>
</feature>
<feature type="non-terminal residue" evidence="2">
    <location>
        <position position="1"/>
    </location>
</feature>
<protein>
    <submittedName>
        <fullName evidence="2">Uncharacterized protein</fullName>
    </submittedName>
</protein>
<keyword evidence="3" id="KW-1185">Reference proteome</keyword>
<comment type="caution">
    <text evidence="2">The sequence shown here is derived from an EMBL/GenBank/DDBJ whole genome shotgun (WGS) entry which is preliminary data.</text>
</comment>
<dbReference type="EMBL" id="CAUYUJ010019395">
    <property type="protein sequence ID" value="CAK0890875.1"/>
    <property type="molecule type" value="Genomic_DNA"/>
</dbReference>
<organism evidence="2 3">
    <name type="scientific">Prorocentrum cordatum</name>
    <dbReference type="NCBI Taxonomy" id="2364126"/>
    <lineage>
        <taxon>Eukaryota</taxon>
        <taxon>Sar</taxon>
        <taxon>Alveolata</taxon>
        <taxon>Dinophyceae</taxon>
        <taxon>Prorocentrales</taxon>
        <taxon>Prorocentraceae</taxon>
        <taxon>Prorocentrum</taxon>
    </lineage>
</organism>
<evidence type="ECO:0000313" key="3">
    <source>
        <dbReference type="Proteomes" id="UP001189429"/>
    </source>
</evidence>
<reference evidence="2" key="1">
    <citation type="submission" date="2023-10" db="EMBL/GenBank/DDBJ databases">
        <authorList>
            <person name="Chen Y."/>
            <person name="Shah S."/>
            <person name="Dougan E. K."/>
            <person name="Thang M."/>
            <person name="Chan C."/>
        </authorList>
    </citation>
    <scope>NUCLEOTIDE SEQUENCE [LARGE SCALE GENOMIC DNA]</scope>
</reference>
<gene>
    <name evidence="2" type="ORF">PCOR1329_LOCUS70973</name>
</gene>
<accession>A0ABN9WVK3</accession>
<feature type="compositionally biased region" description="Pro residues" evidence="1">
    <location>
        <begin position="1"/>
        <end position="11"/>
    </location>
</feature>
<dbReference type="Proteomes" id="UP001189429">
    <property type="component" value="Unassembled WGS sequence"/>
</dbReference>
<evidence type="ECO:0000313" key="2">
    <source>
        <dbReference type="EMBL" id="CAK0890875.1"/>
    </source>
</evidence>
<evidence type="ECO:0000256" key="1">
    <source>
        <dbReference type="SAM" id="MobiDB-lite"/>
    </source>
</evidence>
<sequence>FPLHLIPPPIMSVPTTQRPPTNALPKLHASDSRETASRLRRRQASQPSGKPAQPAEQAWSPAMHSEGGGRPPRAKPCRRSGELRAGSGGRRSPVGPCGAGKEQAAAREGEEGRK</sequence>
<name>A0ABN9WVK3_9DINO</name>
<feature type="non-terminal residue" evidence="2">
    <location>
        <position position="114"/>
    </location>
</feature>
<proteinExistence type="predicted"/>
<feature type="region of interest" description="Disordered" evidence="1">
    <location>
        <begin position="1"/>
        <end position="114"/>
    </location>
</feature>